<dbReference type="Pfam" id="PF13377">
    <property type="entry name" value="Peripla_BP_3"/>
    <property type="match status" value="1"/>
</dbReference>
<dbReference type="InterPro" id="IPR028082">
    <property type="entry name" value="Peripla_BP_I"/>
</dbReference>
<dbReference type="InterPro" id="IPR046335">
    <property type="entry name" value="LacI/GalR-like_sensor"/>
</dbReference>
<sequence>MKDVASAAGVALKTVSRVVNDEPGVHPDTAERVRAAIERLGYSRNESARVLRSGRTATIGLVIEDVADPFYSGLSRAVEDVAIEHGCLLMSGSSGEQPGRERELVLAFCTRRVDGLIVVPAGDDHAYLQPELETGTPVVFADRPPGPGLDVDTVLAANADGAAIAVRHLLGHGHRRIAFLGDQPTIYTAAERLRGYREALGPLFDERLVAMRGAAPGPVREELARLAALDDPPTALFTGNGRLTVTVLRALPGRQGHDGPYEAGRWRLPGGRPVALVGFDDFELADLLAPGVTVVAQDPAGMGRAAAELLFRRLGGDTGPSGRLELPVRLVPRGSGELPGPYAARA</sequence>
<name>A0A1H8AJK6_9ACTN</name>
<dbReference type="EMBL" id="FOBF01000016">
    <property type="protein sequence ID" value="SEM70174.1"/>
    <property type="molecule type" value="Genomic_DNA"/>
</dbReference>
<keyword evidence="3" id="KW-0804">Transcription</keyword>
<dbReference type="PANTHER" id="PTHR30146">
    <property type="entry name" value="LACI-RELATED TRANSCRIPTIONAL REPRESSOR"/>
    <property type="match status" value="1"/>
</dbReference>
<dbReference type="STRING" id="46177.SAMN05660976_05843"/>
<evidence type="ECO:0000259" key="4">
    <source>
        <dbReference type="PROSITE" id="PS50932"/>
    </source>
</evidence>
<keyword evidence="1" id="KW-0805">Transcription regulation</keyword>
<dbReference type="Gene3D" id="3.40.50.2300">
    <property type="match status" value="2"/>
</dbReference>
<dbReference type="Gene3D" id="1.10.260.40">
    <property type="entry name" value="lambda repressor-like DNA-binding domains"/>
    <property type="match status" value="1"/>
</dbReference>
<dbReference type="SMART" id="SM00354">
    <property type="entry name" value="HTH_LACI"/>
    <property type="match status" value="1"/>
</dbReference>
<dbReference type="CDD" id="cd01392">
    <property type="entry name" value="HTH_LacI"/>
    <property type="match status" value="1"/>
</dbReference>
<dbReference type="SUPFAM" id="SSF47413">
    <property type="entry name" value="lambda repressor-like DNA-binding domains"/>
    <property type="match status" value="1"/>
</dbReference>
<dbReference type="Pfam" id="PF00356">
    <property type="entry name" value="LacI"/>
    <property type="match status" value="1"/>
</dbReference>
<feature type="domain" description="HTH lacI-type" evidence="4">
    <location>
        <begin position="1"/>
        <end position="53"/>
    </location>
</feature>
<dbReference type="OrthoDB" id="3595338at2"/>
<protein>
    <submittedName>
        <fullName evidence="5">Transcriptional regulator, LacI family</fullName>
    </submittedName>
</protein>
<keyword evidence="6" id="KW-1185">Reference proteome</keyword>
<dbReference type="InterPro" id="IPR000843">
    <property type="entry name" value="HTH_LacI"/>
</dbReference>
<evidence type="ECO:0000313" key="6">
    <source>
        <dbReference type="Proteomes" id="UP000198953"/>
    </source>
</evidence>
<keyword evidence="2" id="KW-0238">DNA-binding</keyword>
<dbReference type="CDD" id="cd06267">
    <property type="entry name" value="PBP1_LacI_sugar_binding-like"/>
    <property type="match status" value="1"/>
</dbReference>
<dbReference type="Proteomes" id="UP000198953">
    <property type="component" value="Unassembled WGS sequence"/>
</dbReference>
<dbReference type="SUPFAM" id="SSF53822">
    <property type="entry name" value="Periplasmic binding protein-like I"/>
    <property type="match status" value="1"/>
</dbReference>
<dbReference type="GO" id="GO:0000976">
    <property type="term" value="F:transcription cis-regulatory region binding"/>
    <property type="evidence" value="ECO:0007669"/>
    <property type="project" value="TreeGrafter"/>
</dbReference>
<organism evidence="5 6">
    <name type="scientific">Nonomuraea pusilla</name>
    <dbReference type="NCBI Taxonomy" id="46177"/>
    <lineage>
        <taxon>Bacteria</taxon>
        <taxon>Bacillati</taxon>
        <taxon>Actinomycetota</taxon>
        <taxon>Actinomycetes</taxon>
        <taxon>Streptosporangiales</taxon>
        <taxon>Streptosporangiaceae</taxon>
        <taxon>Nonomuraea</taxon>
    </lineage>
</organism>
<dbReference type="PROSITE" id="PS50932">
    <property type="entry name" value="HTH_LACI_2"/>
    <property type="match status" value="1"/>
</dbReference>
<evidence type="ECO:0000256" key="2">
    <source>
        <dbReference type="ARBA" id="ARBA00023125"/>
    </source>
</evidence>
<evidence type="ECO:0000256" key="1">
    <source>
        <dbReference type="ARBA" id="ARBA00023015"/>
    </source>
</evidence>
<proteinExistence type="predicted"/>
<dbReference type="InterPro" id="IPR010982">
    <property type="entry name" value="Lambda_DNA-bd_dom_sf"/>
</dbReference>
<evidence type="ECO:0000313" key="5">
    <source>
        <dbReference type="EMBL" id="SEM70174.1"/>
    </source>
</evidence>
<dbReference type="AlphaFoldDB" id="A0A1H8AJK6"/>
<accession>A0A1H8AJK6</accession>
<evidence type="ECO:0000256" key="3">
    <source>
        <dbReference type="ARBA" id="ARBA00023163"/>
    </source>
</evidence>
<gene>
    <name evidence="5" type="ORF">SAMN05660976_05843</name>
</gene>
<dbReference type="PANTHER" id="PTHR30146:SF109">
    <property type="entry name" value="HTH-TYPE TRANSCRIPTIONAL REGULATOR GALS"/>
    <property type="match status" value="1"/>
</dbReference>
<dbReference type="GO" id="GO:0003700">
    <property type="term" value="F:DNA-binding transcription factor activity"/>
    <property type="evidence" value="ECO:0007669"/>
    <property type="project" value="TreeGrafter"/>
</dbReference>
<reference evidence="5 6" key="1">
    <citation type="submission" date="2016-10" db="EMBL/GenBank/DDBJ databases">
        <authorList>
            <person name="de Groot N.N."/>
        </authorList>
    </citation>
    <scope>NUCLEOTIDE SEQUENCE [LARGE SCALE GENOMIC DNA]</scope>
    <source>
        <strain evidence="5 6">DSM 43357</strain>
    </source>
</reference>